<evidence type="ECO:0000259" key="1">
    <source>
        <dbReference type="Pfam" id="PF08401"/>
    </source>
</evidence>
<organism evidence="2 3">
    <name type="scientific">Sphingobium chungbukense</name>
    <dbReference type="NCBI Taxonomy" id="56193"/>
    <lineage>
        <taxon>Bacteria</taxon>
        <taxon>Pseudomonadati</taxon>
        <taxon>Pseudomonadota</taxon>
        <taxon>Alphaproteobacteria</taxon>
        <taxon>Sphingomonadales</taxon>
        <taxon>Sphingomonadaceae</taxon>
        <taxon>Sphingobium</taxon>
    </lineage>
</organism>
<dbReference type="InterPro" id="IPR013610">
    <property type="entry name" value="ArdC_N"/>
</dbReference>
<dbReference type="PATRIC" id="fig|56193.3.peg.658"/>
<dbReference type="RefSeq" id="WP_046762136.1">
    <property type="nucleotide sequence ID" value="NZ_LBIC01000001.1"/>
</dbReference>
<dbReference type="AlphaFoldDB" id="A0A0M3AUY0"/>
<keyword evidence="3" id="KW-1185">Reference proteome</keyword>
<dbReference type="Proteomes" id="UP000033874">
    <property type="component" value="Unassembled WGS sequence"/>
</dbReference>
<dbReference type="EMBL" id="LBIC01000001">
    <property type="protein sequence ID" value="KKW93693.1"/>
    <property type="molecule type" value="Genomic_DNA"/>
</dbReference>
<evidence type="ECO:0000313" key="3">
    <source>
        <dbReference type="Proteomes" id="UP000033874"/>
    </source>
</evidence>
<accession>A0A0M3AUY0</accession>
<name>A0A0M3AUY0_9SPHN</name>
<feature type="domain" description="N-terminal" evidence="1">
    <location>
        <begin position="13"/>
        <end position="80"/>
    </location>
</feature>
<dbReference type="Pfam" id="PF08401">
    <property type="entry name" value="ArdcN"/>
    <property type="match status" value="1"/>
</dbReference>
<sequence length="80" mass="9149">MGYQDRGQRNGSTLYSEVTDRIIAQIEEGTLPWVRPWDDGKAALGLPRNAGTGRRYSGINVLILWHRLFKQGYGSQRWLT</sequence>
<proteinExistence type="predicted"/>
<reference evidence="2 3" key="1">
    <citation type="submission" date="2015-04" db="EMBL/GenBank/DDBJ databases">
        <title>Genome sequence of aromatic hydrocarbons-degrading Sphingobium chungbukense DJ77.</title>
        <authorList>
            <person name="Kim Y.-C."/>
            <person name="Chae J.-C."/>
        </authorList>
    </citation>
    <scope>NUCLEOTIDE SEQUENCE [LARGE SCALE GENOMIC DNA]</scope>
    <source>
        <strain evidence="2 3">DJ77</strain>
    </source>
</reference>
<evidence type="ECO:0000313" key="2">
    <source>
        <dbReference type="EMBL" id="KKW93693.1"/>
    </source>
</evidence>
<comment type="caution">
    <text evidence="2">The sequence shown here is derived from an EMBL/GenBank/DDBJ whole genome shotgun (WGS) entry which is preliminary data.</text>
</comment>
<dbReference type="GO" id="GO:0003697">
    <property type="term" value="F:single-stranded DNA binding"/>
    <property type="evidence" value="ECO:0007669"/>
    <property type="project" value="InterPro"/>
</dbReference>
<dbReference type="STRING" id="56193.YP76_03220"/>
<protein>
    <recommendedName>
        <fullName evidence="1">N-terminal domain-containing protein</fullName>
    </recommendedName>
</protein>
<gene>
    <name evidence="2" type="ORF">YP76_03220</name>
</gene>